<dbReference type="SUPFAM" id="SSF81383">
    <property type="entry name" value="F-box domain"/>
    <property type="match status" value="1"/>
</dbReference>
<evidence type="ECO:0000313" key="2">
    <source>
        <dbReference type="Proteomes" id="UP000077266"/>
    </source>
</evidence>
<dbReference type="InterPro" id="IPR036047">
    <property type="entry name" value="F-box-like_dom_sf"/>
</dbReference>
<dbReference type="OrthoDB" id="3229269at2759"/>
<evidence type="ECO:0008006" key="3">
    <source>
        <dbReference type="Google" id="ProtNLM"/>
    </source>
</evidence>
<gene>
    <name evidence="1" type="ORF">EXIGLDRAFT_209282</name>
</gene>
<evidence type="ECO:0000313" key="1">
    <source>
        <dbReference type="EMBL" id="KZV87110.1"/>
    </source>
</evidence>
<keyword evidence="2" id="KW-1185">Reference proteome</keyword>
<proteinExistence type="predicted"/>
<reference evidence="1 2" key="1">
    <citation type="journal article" date="2016" name="Mol. Biol. Evol.">
        <title>Comparative Genomics of Early-Diverging Mushroom-Forming Fungi Provides Insights into the Origins of Lignocellulose Decay Capabilities.</title>
        <authorList>
            <person name="Nagy L.G."/>
            <person name="Riley R."/>
            <person name="Tritt A."/>
            <person name="Adam C."/>
            <person name="Daum C."/>
            <person name="Floudas D."/>
            <person name="Sun H."/>
            <person name="Yadav J.S."/>
            <person name="Pangilinan J."/>
            <person name="Larsson K.H."/>
            <person name="Matsuura K."/>
            <person name="Barry K."/>
            <person name="Labutti K."/>
            <person name="Kuo R."/>
            <person name="Ohm R.A."/>
            <person name="Bhattacharya S.S."/>
            <person name="Shirouzu T."/>
            <person name="Yoshinaga Y."/>
            <person name="Martin F.M."/>
            <person name="Grigoriev I.V."/>
            <person name="Hibbett D.S."/>
        </authorList>
    </citation>
    <scope>NUCLEOTIDE SEQUENCE [LARGE SCALE GENOMIC DNA]</scope>
    <source>
        <strain evidence="1 2">HHB12029</strain>
    </source>
</reference>
<organism evidence="1 2">
    <name type="scientific">Exidia glandulosa HHB12029</name>
    <dbReference type="NCBI Taxonomy" id="1314781"/>
    <lineage>
        <taxon>Eukaryota</taxon>
        <taxon>Fungi</taxon>
        <taxon>Dikarya</taxon>
        <taxon>Basidiomycota</taxon>
        <taxon>Agaricomycotina</taxon>
        <taxon>Agaricomycetes</taxon>
        <taxon>Auriculariales</taxon>
        <taxon>Exidiaceae</taxon>
        <taxon>Exidia</taxon>
    </lineage>
</organism>
<dbReference type="InParanoid" id="A0A165EJX2"/>
<dbReference type="EMBL" id="KV426135">
    <property type="protein sequence ID" value="KZV87110.1"/>
    <property type="molecule type" value="Genomic_DNA"/>
</dbReference>
<dbReference type="AlphaFoldDB" id="A0A165EJX2"/>
<name>A0A165EJX2_EXIGL</name>
<accession>A0A165EJX2</accession>
<sequence>MSRCDHDGRSGGQCFGRLPQELVLHIFDFARLDHGSALSLCRVSRAVAAFVRPVLFRTVVLSSIVTTDNFLYALRAGDKAFFARHVKNLFVADGLFELMFRPTDAGVKAIWSIVQACRGLERIVAPVVWLARLERRATENKENLPCPALRHIVLTRTRQPQIQPDFGKPLFRSLTRLFIQSHYYVWLPDAMLVSTETFPALSHLAVLHIQFQDPVTGEDSDDLLVDRLPAALELPALSRLMICCNNLATPHEFVRSLSVFKDNRIRVVTGFLNSGDILPEFRREGDEWWNAGMEVYPAH</sequence>
<protein>
    <recommendedName>
        <fullName evidence="3">F-box domain-containing protein</fullName>
    </recommendedName>
</protein>
<dbReference type="Proteomes" id="UP000077266">
    <property type="component" value="Unassembled WGS sequence"/>
</dbReference>